<dbReference type="InterPro" id="IPR030482">
    <property type="entry name" value="PDRG1"/>
</dbReference>
<keyword evidence="4" id="KW-0175">Coiled coil</keyword>
<evidence type="ECO:0000256" key="3">
    <source>
        <dbReference type="ARBA" id="ARBA00023186"/>
    </source>
</evidence>
<proteinExistence type="predicted"/>
<dbReference type="GO" id="GO:0005737">
    <property type="term" value="C:cytoplasm"/>
    <property type="evidence" value="ECO:0007669"/>
    <property type="project" value="UniProtKB-SubCell"/>
</dbReference>
<evidence type="ECO:0008006" key="8">
    <source>
        <dbReference type="Google" id="ProtNLM"/>
    </source>
</evidence>
<evidence type="ECO:0000256" key="1">
    <source>
        <dbReference type="ARBA" id="ARBA00004496"/>
    </source>
</evidence>
<organism evidence="6 7">
    <name type="scientific">Prymnesium parvum</name>
    <name type="common">Toxic golden alga</name>
    <dbReference type="NCBI Taxonomy" id="97485"/>
    <lineage>
        <taxon>Eukaryota</taxon>
        <taxon>Haptista</taxon>
        <taxon>Haptophyta</taxon>
        <taxon>Prymnesiophyceae</taxon>
        <taxon>Prymnesiales</taxon>
        <taxon>Prymnesiaceae</taxon>
        <taxon>Prymnesium</taxon>
    </lineage>
</organism>
<feature type="compositionally biased region" description="Acidic residues" evidence="5">
    <location>
        <begin position="16"/>
        <end position="35"/>
    </location>
</feature>
<dbReference type="SUPFAM" id="SSF46579">
    <property type="entry name" value="Prefoldin"/>
    <property type="match status" value="1"/>
</dbReference>
<reference evidence="6 7" key="1">
    <citation type="journal article" date="2024" name="Science">
        <title>Giant polyketide synthase enzymes in the biosynthesis of giant marine polyether toxins.</title>
        <authorList>
            <person name="Fallon T.R."/>
            <person name="Shende V.V."/>
            <person name="Wierzbicki I.H."/>
            <person name="Pendleton A.L."/>
            <person name="Watervoot N.F."/>
            <person name="Auber R.P."/>
            <person name="Gonzalez D.J."/>
            <person name="Wisecaver J.H."/>
            <person name="Moore B.S."/>
        </authorList>
    </citation>
    <scope>NUCLEOTIDE SEQUENCE [LARGE SCALE GENOMIC DNA]</scope>
    <source>
        <strain evidence="6 7">12B1</strain>
    </source>
</reference>
<evidence type="ECO:0000256" key="5">
    <source>
        <dbReference type="SAM" id="MobiDB-lite"/>
    </source>
</evidence>
<feature type="region of interest" description="Disordered" evidence="5">
    <location>
        <begin position="1"/>
        <end position="40"/>
    </location>
</feature>
<dbReference type="Gene3D" id="1.10.287.370">
    <property type="match status" value="1"/>
</dbReference>
<dbReference type="PANTHER" id="PTHR21162">
    <property type="entry name" value="P53 AND DNA DAMAGE-REGULATED PROTEIN"/>
    <property type="match status" value="1"/>
</dbReference>
<comment type="caution">
    <text evidence="6">The sequence shown here is derived from an EMBL/GenBank/DDBJ whole genome shotgun (WGS) entry which is preliminary data.</text>
</comment>
<keyword evidence="2" id="KW-0963">Cytoplasm</keyword>
<dbReference type="CDD" id="cd22860">
    <property type="entry name" value="PDRG1"/>
    <property type="match status" value="1"/>
</dbReference>
<comment type="subcellular location">
    <subcellularLocation>
        <location evidence="1">Cytoplasm</location>
    </subcellularLocation>
</comment>
<name>A0AB34IZR5_PRYPA</name>
<evidence type="ECO:0000313" key="7">
    <source>
        <dbReference type="Proteomes" id="UP001515480"/>
    </source>
</evidence>
<dbReference type="EMBL" id="JBGBPQ010000016">
    <property type="protein sequence ID" value="KAL1508503.1"/>
    <property type="molecule type" value="Genomic_DNA"/>
</dbReference>
<sequence>MYAKWDNFKDSSSESDAGEEEEDESEDAVDVDEVQPAESRAATTATLIERIVRAELVGEEILVDRRQVVELDRKRNQNREALAALRRTARQDVGPQQAAATSAAQTTKRWVCMGDYFIRQPQFKVVEALQADQERIEAEIETLNQRIKQKTSELCALDPSIASGSNIHSAFAKLRGLSPSEIESVIGMTGAGMKTA</sequence>
<dbReference type="AlphaFoldDB" id="A0AB34IZR5"/>
<feature type="compositionally biased region" description="Basic and acidic residues" evidence="5">
    <location>
        <begin position="1"/>
        <end position="12"/>
    </location>
</feature>
<evidence type="ECO:0000256" key="2">
    <source>
        <dbReference type="ARBA" id="ARBA00022490"/>
    </source>
</evidence>
<accession>A0AB34IZR5</accession>
<dbReference type="InterPro" id="IPR009053">
    <property type="entry name" value="Prefoldin"/>
</dbReference>
<keyword evidence="3" id="KW-0143">Chaperone</keyword>
<feature type="coiled-coil region" evidence="4">
    <location>
        <begin position="126"/>
        <end position="153"/>
    </location>
</feature>
<dbReference type="PANTHER" id="PTHR21162:SF0">
    <property type="entry name" value="P53 AND DNA DAMAGE-REGULATED PROTEIN 1"/>
    <property type="match status" value="1"/>
</dbReference>
<evidence type="ECO:0000256" key="4">
    <source>
        <dbReference type="SAM" id="Coils"/>
    </source>
</evidence>
<protein>
    <recommendedName>
        <fullName evidence="8">P53 and DNA damage-regulated protein 1</fullName>
    </recommendedName>
</protein>
<evidence type="ECO:0000313" key="6">
    <source>
        <dbReference type="EMBL" id="KAL1508503.1"/>
    </source>
</evidence>
<keyword evidence="7" id="KW-1185">Reference proteome</keyword>
<dbReference type="Proteomes" id="UP001515480">
    <property type="component" value="Unassembled WGS sequence"/>
</dbReference>
<gene>
    <name evidence="6" type="ORF">AB1Y20_004604</name>
</gene>